<dbReference type="AlphaFoldDB" id="A0A9Q2PDF2"/>
<feature type="transmembrane region" description="Helical" evidence="6">
    <location>
        <begin position="37"/>
        <end position="58"/>
    </location>
</feature>
<dbReference type="GO" id="GO:0005886">
    <property type="term" value="C:plasma membrane"/>
    <property type="evidence" value="ECO:0007669"/>
    <property type="project" value="UniProtKB-SubCell"/>
</dbReference>
<dbReference type="RefSeq" id="WP_085631563.1">
    <property type="nucleotide sequence ID" value="NZ_JAFBWU010000015.1"/>
</dbReference>
<feature type="transmembrane region" description="Helical" evidence="6">
    <location>
        <begin position="122"/>
        <end position="142"/>
    </location>
</feature>
<dbReference type="EMBL" id="JAFBXF010000015">
    <property type="protein sequence ID" value="MBM2419080.1"/>
    <property type="molecule type" value="Genomic_DNA"/>
</dbReference>
<comment type="subcellular location">
    <subcellularLocation>
        <location evidence="1">Cell membrane</location>
        <topology evidence="1">Multi-pass membrane protein</topology>
    </subcellularLocation>
</comment>
<evidence type="ECO:0000256" key="4">
    <source>
        <dbReference type="ARBA" id="ARBA00022989"/>
    </source>
</evidence>
<evidence type="ECO:0000313" key="10">
    <source>
        <dbReference type="Proteomes" id="UP000809440"/>
    </source>
</evidence>
<gene>
    <name evidence="7" type="ORF">JQX41_18985</name>
    <name evidence="8" type="ORF">JQX48_19005</name>
</gene>
<evidence type="ECO:0000256" key="6">
    <source>
        <dbReference type="SAM" id="Phobius"/>
    </source>
</evidence>
<dbReference type="Proteomes" id="UP000809440">
    <property type="component" value="Unassembled WGS sequence"/>
</dbReference>
<evidence type="ECO:0000256" key="5">
    <source>
        <dbReference type="ARBA" id="ARBA00023136"/>
    </source>
</evidence>
<keyword evidence="3 6" id="KW-0812">Transmembrane</keyword>
<dbReference type="EMBL" id="JAFBXE010000015">
    <property type="protein sequence ID" value="MBM2414409.1"/>
    <property type="molecule type" value="Genomic_DNA"/>
</dbReference>
<accession>A0A9Q2PDF2</accession>
<name>A0A9Q2PDF2_9RHOB</name>
<evidence type="ECO:0000313" key="8">
    <source>
        <dbReference type="EMBL" id="MBM2419080.1"/>
    </source>
</evidence>
<feature type="transmembrane region" description="Helical" evidence="6">
    <location>
        <begin position="278"/>
        <end position="301"/>
    </location>
</feature>
<evidence type="ECO:0000256" key="1">
    <source>
        <dbReference type="ARBA" id="ARBA00004651"/>
    </source>
</evidence>
<dbReference type="InterPro" id="IPR022791">
    <property type="entry name" value="L-PG_synthase/AglD"/>
</dbReference>
<sequence>MGRVLSVGLQFAVAIGLLVLLWQVADGQSAVDHLVNAELAWLLAALVAVTGQLVLSALRWQLTAAQLGLVLTKQQAVREYYLSQVVNQLLPGGVLGDVGRAVRARAQAGLVISGQAVLFERLVGQVALVLLFGAAVFGTWAVPGGFDLPASLQFSVFVTLAAAILIATGAAIAGPSLPGKMGTAFANFIANLWRAVCAREVRHRQVLLSIGTVVLNIAAFACCAAAVGVMLAPATAMVLVPLILFTMLIPITVSGWGLREGATAMLLPLAGATAAEGFAASVAFGLVVLFSALPGVVVAALSTVTKPVRP</sequence>
<comment type="caution">
    <text evidence="7">The sequence shown here is derived from an EMBL/GenBank/DDBJ whole genome shotgun (WGS) entry which is preliminary data.</text>
</comment>
<feature type="transmembrane region" description="Helical" evidence="6">
    <location>
        <begin position="238"/>
        <end position="258"/>
    </location>
</feature>
<keyword evidence="2" id="KW-1003">Cell membrane</keyword>
<proteinExistence type="predicted"/>
<feature type="transmembrane region" description="Helical" evidence="6">
    <location>
        <begin position="154"/>
        <end position="173"/>
    </location>
</feature>
<dbReference type="PANTHER" id="PTHR40277:SF1">
    <property type="entry name" value="BLL5419 PROTEIN"/>
    <property type="match status" value="1"/>
</dbReference>
<feature type="transmembrane region" description="Helical" evidence="6">
    <location>
        <begin position="206"/>
        <end position="232"/>
    </location>
</feature>
<organism evidence="7 9">
    <name type="scientific">Marivita cryptomonadis</name>
    <dbReference type="NCBI Taxonomy" id="505252"/>
    <lineage>
        <taxon>Bacteria</taxon>
        <taxon>Pseudomonadati</taxon>
        <taxon>Pseudomonadota</taxon>
        <taxon>Alphaproteobacteria</taxon>
        <taxon>Rhodobacterales</taxon>
        <taxon>Roseobacteraceae</taxon>
        <taxon>Marivita</taxon>
    </lineage>
</organism>
<evidence type="ECO:0000313" key="9">
    <source>
        <dbReference type="Proteomes" id="UP000755667"/>
    </source>
</evidence>
<keyword evidence="10" id="KW-1185">Reference proteome</keyword>
<keyword evidence="4 6" id="KW-1133">Transmembrane helix</keyword>
<dbReference type="OrthoDB" id="9126302at2"/>
<evidence type="ECO:0000313" key="7">
    <source>
        <dbReference type="EMBL" id="MBM2414409.1"/>
    </source>
</evidence>
<dbReference type="GeneID" id="62642213"/>
<evidence type="ECO:0000256" key="2">
    <source>
        <dbReference type="ARBA" id="ARBA00022475"/>
    </source>
</evidence>
<dbReference type="Pfam" id="PF03706">
    <property type="entry name" value="LPG_synthase_TM"/>
    <property type="match status" value="1"/>
</dbReference>
<keyword evidence="5 6" id="KW-0472">Membrane</keyword>
<dbReference type="PANTHER" id="PTHR40277">
    <property type="entry name" value="BLL5419 PROTEIN"/>
    <property type="match status" value="1"/>
</dbReference>
<reference evidence="7 10" key="1">
    <citation type="submission" date="2021-01" db="EMBL/GenBank/DDBJ databases">
        <title>Diatom-associated Roseobacters Show Island Model of Population Structure.</title>
        <authorList>
            <person name="Qu L."/>
            <person name="Feng X."/>
            <person name="Chen Y."/>
            <person name="Li L."/>
            <person name="Wang X."/>
            <person name="Hu Z."/>
            <person name="Wang H."/>
            <person name="Luo H."/>
        </authorList>
    </citation>
    <scope>NUCLEOTIDE SEQUENCE</scope>
    <source>
        <strain evidence="8 10">CC28-63</strain>
        <strain evidence="7">CC28-69</strain>
    </source>
</reference>
<evidence type="ECO:0000256" key="3">
    <source>
        <dbReference type="ARBA" id="ARBA00022692"/>
    </source>
</evidence>
<protein>
    <submittedName>
        <fullName evidence="7">Flippase-like domain-containing protein</fullName>
    </submittedName>
</protein>
<dbReference type="Proteomes" id="UP000755667">
    <property type="component" value="Unassembled WGS sequence"/>
</dbReference>